<gene>
    <name evidence="1" type="ORF">NIG5292_02753</name>
</gene>
<name>A0A0U1NPQ6_9RHOB</name>
<accession>A0A0U1NPQ6</accession>
<evidence type="ECO:0000313" key="1">
    <source>
        <dbReference type="EMBL" id="CRK76688.1"/>
    </source>
</evidence>
<proteinExistence type="predicted"/>
<dbReference type="EMBL" id="CVQV01000030">
    <property type="protein sequence ID" value="CRK76688.1"/>
    <property type="molecule type" value="Genomic_DNA"/>
</dbReference>
<evidence type="ECO:0000313" key="2">
    <source>
        <dbReference type="Proteomes" id="UP000048949"/>
    </source>
</evidence>
<organism evidence="1 2">
    <name type="scientific">Nereida ignava</name>
    <dbReference type="NCBI Taxonomy" id="282199"/>
    <lineage>
        <taxon>Bacteria</taxon>
        <taxon>Pseudomonadati</taxon>
        <taxon>Pseudomonadota</taxon>
        <taxon>Alphaproteobacteria</taxon>
        <taxon>Rhodobacterales</taxon>
        <taxon>Roseobacteraceae</taxon>
        <taxon>Nereida</taxon>
    </lineage>
</organism>
<keyword evidence="2" id="KW-1185">Reference proteome</keyword>
<dbReference type="AlphaFoldDB" id="A0A0U1NPQ6"/>
<dbReference type="Proteomes" id="UP000048949">
    <property type="component" value="Unassembled WGS sequence"/>
</dbReference>
<sequence>MNAAPQLLAGEFRKPTLDLVDPRCRGWREVDVVVRPAGEPCSNQRGLVGRVIVHDDVYVEVGRHLSVNLLEEVEKLGGAMPLVAFADDKSRGDIERCEERSGAMTDVAVGAAFGHAGHHRQDRLLTIERLNLAFLVHAEY</sequence>
<reference evidence="1 2" key="1">
    <citation type="submission" date="2015-04" db="EMBL/GenBank/DDBJ databases">
        <authorList>
            <person name="Syromyatnikov M.Y."/>
            <person name="Popov V.N."/>
        </authorList>
    </citation>
    <scope>NUCLEOTIDE SEQUENCE [LARGE SCALE GENOMIC DNA]</scope>
    <source>
        <strain evidence="1 2">CECT 5292</strain>
    </source>
</reference>
<protein>
    <submittedName>
        <fullName evidence="1">Uncharacterized protein</fullName>
    </submittedName>
</protein>